<feature type="compositionally biased region" description="Basic and acidic residues" evidence="1">
    <location>
        <begin position="275"/>
        <end position="292"/>
    </location>
</feature>
<evidence type="ECO:0000313" key="3">
    <source>
        <dbReference type="Proteomes" id="UP000823674"/>
    </source>
</evidence>
<feature type="region of interest" description="Disordered" evidence="1">
    <location>
        <begin position="1"/>
        <end position="62"/>
    </location>
</feature>
<feature type="region of interest" description="Disordered" evidence="1">
    <location>
        <begin position="474"/>
        <end position="499"/>
    </location>
</feature>
<keyword evidence="3" id="KW-1185">Reference proteome</keyword>
<evidence type="ECO:0000313" key="2">
    <source>
        <dbReference type="EMBL" id="KAG5410766.1"/>
    </source>
</evidence>
<protein>
    <submittedName>
        <fullName evidence="2">Uncharacterized protein</fullName>
    </submittedName>
</protein>
<dbReference type="Proteomes" id="UP000823674">
    <property type="component" value="Chromosome A02"/>
</dbReference>
<reference evidence="2 3" key="1">
    <citation type="submission" date="2021-03" db="EMBL/GenBank/DDBJ databases">
        <authorList>
            <person name="King G.J."/>
            <person name="Bancroft I."/>
            <person name="Baten A."/>
            <person name="Bloomfield J."/>
            <person name="Borpatragohain P."/>
            <person name="He Z."/>
            <person name="Irish N."/>
            <person name="Irwin J."/>
            <person name="Liu K."/>
            <person name="Mauleon R.P."/>
            <person name="Moore J."/>
            <person name="Morris R."/>
            <person name="Ostergaard L."/>
            <person name="Wang B."/>
            <person name="Wells R."/>
        </authorList>
    </citation>
    <scope>NUCLEOTIDE SEQUENCE [LARGE SCALE GENOMIC DNA]</scope>
    <source>
        <strain evidence="2">R-o-18</strain>
        <tissue evidence="2">Leaf</tissue>
    </source>
</reference>
<comment type="caution">
    <text evidence="2">The sequence shown here is derived from an EMBL/GenBank/DDBJ whole genome shotgun (WGS) entry which is preliminary data.</text>
</comment>
<organism evidence="2 3">
    <name type="scientific">Brassica rapa subsp. trilocularis</name>
    <dbReference type="NCBI Taxonomy" id="1813537"/>
    <lineage>
        <taxon>Eukaryota</taxon>
        <taxon>Viridiplantae</taxon>
        <taxon>Streptophyta</taxon>
        <taxon>Embryophyta</taxon>
        <taxon>Tracheophyta</taxon>
        <taxon>Spermatophyta</taxon>
        <taxon>Magnoliopsida</taxon>
        <taxon>eudicotyledons</taxon>
        <taxon>Gunneridae</taxon>
        <taxon>Pentapetalae</taxon>
        <taxon>rosids</taxon>
        <taxon>malvids</taxon>
        <taxon>Brassicales</taxon>
        <taxon>Brassicaceae</taxon>
        <taxon>Brassiceae</taxon>
        <taxon>Brassica</taxon>
    </lineage>
</organism>
<feature type="compositionally biased region" description="Polar residues" evidence="1">
    <location>
        <begin position="181"/>
        <end position="192"/>
    </location>
</feature>
<evidence type="ECO:0000256" key="1">
    <source>
        <dbReference type="SAM" id="MobiDB-lite"/>
    </source>
</evidence>
<proteinExistence type="predicted"/>
<feature type="region of interest" description="Disordered" evidence="1">
    <location>
        <begin position="180"/>
        <end position="303"/>
    </location>
</feature>
<feature type="compositionally biased region" description="Basic and acidic residues" evidence="1">
    <location>
        <begin position="27"/>
        <end position="44"/>
    </location>
</feature>
<feature type="compositionally biased region" description="Polar residues" evidence="1">
    <location>
        <begin position="428"/>
        <end position="439"/>
    </location>
</feature>
<accession>A0ABQ7NKU3</accession>
<sequence>MSPSVTRQHRAYPSRDYYGNSPPYSSRRVDRQTQRSDSRKEHSTRGTPKIQGTAIWREKQPTEEYLEQDPQNLVKSARPPVGRNLETHDFPPLPLIPTTKEVMEELHQVTRLYTSCDDPTIESAARKQRVRVSDAQGLMEETAQGIIIAAQKAQAAQTQLQEEILAQALIILLPAKPAKTIGSSTQQPTTGITGKKRGRPARTRDLRISPKTFTGASSHRRIMSSIHSSPGGAAATPRGSKTSRGAGTSHRRNLRQHRAYPSRDYYGNSPPYSSRRVDRQTQRSDSRKEHSTRGTPKIQGTAIWREKQPTEECLEQDPQNLVRSARPPVGRNLETHDFPPLPSIPTTKEVMEELHQVTQLYTSCDDPIESATRKQRVLVSDAQGLMEETAQGIIIAAQKAQAAQTQLQEEILAQALIILLPAKPANTIGSSTQQPTTGITGKKRGRPARTRDLRISPKTFTGASSRRRIMLSIHSSPGGAAGTPRGSKTSRGAGTSRRRNLVHRRKWIATSWSRTC</sequence>
<gene>
    <name evidence="2" type="primary">A02g507130.1_BraROA</name>
    <name evidence="2" type="ORF">IGI04_007085</name>
</gene>
<name>A0ABQ7NKU3_BRACM</name>
<feature type="compositionally biased region" description="Basic residues" evidence="1">
    <location>
        <begin position="249"/>
        <end position="260"/>
    </location>
</feature>
<dbReference type="EMBL" id="JADBGQ010000002">
    <property type="protein sequence ID" value="KAG5410766.1"/>
    <property type="molecule type" value="Genomic_DNA"/>
</dbReference>
<feature type="region of interest" description="Disordered" evidence="1">
    <location>
        <begin position="428"/>
        <end position="452"/>
    </location>
</feature>